<dbReference type="Proteomes" id="UP000199469">
    <property type="component" value="Unassembled WGS sequence"/>
</dbReference>
<dbReference type="AlphaFoldDB" id="A0A1I0S611"/>
<keyword evidence="3" id="KW-1185">Reference proteome</keyword>
<dbReference type="EMBL" id="FOIU01000006">
    <property type="protein sequence ID" value="SEW49469.1"/>
    <property type="molecule type" value="Genomic_DNA"/>
</dbReference>
<dbReference type="Pfam" id="PF17954">
    <property type="entry name" value="Pirin_C_2"/>
    <property type="match status" value="1"/>
</dbReference>
<dbReference type="RefSeq" id="WP_089796143.1">
    <property type="nucleotide sequence ID" value="NZ_FOIU01000006.1"/>
</dbReference>
<proteinExistence type="predicted"/>
<sequence>MLTKNNSTIFNSNTRSWDKTDFFIINEIELPDEGLKLKKVTEIIINEGQTFYLDYEANSQIVVIVLYGKIITDSLPYEIPSDQMIILNPTQKDRLKIKNGFQDECADIIIFEIDNQNNESFICLEDLNIKKKNELIPLSGSLNFPAFIGLYDGRKKQKYELKQENKSIFGIVINGACEFQDRLMETRDAILLYDLDTLEFEALSENLLIIFLEV</sequence>
<dbReference type="STRING" id="356305.SAMN05421841_4182"/>
<protein>
    <recommendedName>
        <fullName evidence="1">Quercetin 2,3-dioxygenase C-terminal cupin domain-containing protein</fullName>
    </recommendedName>
</protein>
<gene>
    <name evidence="2" type="ORF">SAMN05421841_4182</name>
</gene>
<evidence type="ECO:0000313" key="2">
    <source>
        <dbReference type="EMBL" id="SEW49469.1"/>
    </source>
</evidence>
<organism evidence="2 3">
    <name type="scientific">Chryseobacterium wanjuense</name>
    <dbReference type="NCBI Taxonomy" id="356305"/>
    <lineage>
        <taxon>Bacteria</taxon>
        <taxon>Pseudomonadati</taxon>
        <taxon>Bacteroidota</taxon>
        <taxon>Flavobacteriia</taxon>
        <taxon>Flavobacteriales</taxon>
        <taxon>Weeksellaceae</taxon>
        <taxon>Chryseobacterium group</taxon>
        <taxon>Chryseobacterium</taxon>
    </lineage>
</organism>
<name>A0A1I0S611_9FLAO</name>
<reference evidence="3" key="1">
    <citation type="submission" date="2016-10" db="EMBL/GenBank/DDBJ databases">
        <authorList>
            <person name="Varghese N."/>
            <person name="Submissions S."/>
        </authorList>
    </citation>
    <scope>NUCLEOTIDE SEQUENCE [LARGE SCALE GENOMIC DNA]</scope>
    <source>
        <strain evidence="3">DSM 17724</strain>
    </source>
</reference>
<dbReference type="OrthoDB" id="321327at2"/>
<accession>A0A1I0S611</accession>
<evidence type="ECO:0000259" key="1">
    <source>
        <dbReference type="Pfam" id="PF17954"/>
    </source>
</evidence>
<dbReference type="InterPro" id="IPR041602">
    <property type="entry name" value="Quercetinase_C"/>
</dbReference>
<feature type="domain" description="Quercetin 2,3-dioxygenase C-terminal cupin" evidence="1">
    <location>
        <begin position="151"/>
        <end position="211"/>
    </location>
</feature>
<evidence type="ECO:0000313" key="3">
    <source>
        <dbReference type="Proteomes" id="UP000199469"/>
    </source>
</evidence>